<evidence type="ECO:0000313" key="2">
    <source>
        <dbReference type="Proteomes" id="UP000006591"/>
    </source>
</evidence>
<keyword evidence="2" id="KW-1185">Reference proteome</keyword>
<accession>A0A0E0IAV9</accession>
<dbReference type="Proteomes" id="UP000006591">
    <property type="component" value="Chromosome 8"/>
</dbReference>
<reference evidence="1" key="2">
    <citation type="submission" date="2018-04" db="EMBL/GenBank/DDBJ databases">
        <title>OnivRS2 (Oryza nivara Reference Sequence Version 2).</title>
        <authorList>
            <person name="Zhang J."/>
            <person name="Kudrna D."/>
            <person name="Lee S."/>
            <person name="Talag J."/>
            <person name="Rajasekar S."/>
            <person name="Welchert J."/>
            <person name="Hsing Y.-I."/>
            <person name="Wing R.A."/>
        </authorList>
    </citation>
    <scope>NUCLEOTIDE SEQUENCE [LARGE SCALE GENOMIC DNA]</scope>
    <source>
        <strain evidence="1">SL10</strain>
    </source>
</reference>
<reference evidence="1" key="1">
    <citation type="submission" date="2015-04" db="UniProtKB">
        <authorList>
            <consortium name="EnsemblPlants"/>
        </authorList>
    </citation>
    <scope>IDENTIFICATION</scope>
    <source>
        <strain evidence="1">SL10</strain>
    </source>
</reference>
<organism evidence="1">
    <name type="scientific">Oryza nivara</name>
    <name type="common">Indian wild rice</name>
    <name type="synonym">Oryza sativa f. spontanea</name>
    <dbReference type="NCBI Taxonomy" id="4536"/>
    <lineage>
        <taxon>Eukaryota</taxon>
        <taxon>Viridiplantae</taxon>
        <taxon>Streptophyta</taxon>
        <taxon>Embryophyta</taxon>
        <taxon>Tracheophyta</taxon>
        <taxon>Spermatophyta</taxon>
        <taxon>Magnoliopsida</taxon>
        <taxon>Liliopsida</taxon>
        <taxon>Poales</taxon>
        <taxon>Poaceae</taxon>
        <taxon>BOP clade</taxon>
        <taxon>Oryzoideae</taxon>
        <taxon>Oryzeae</taxon>
        <taxon>Oryzinae</taxon>
        <taxon>Oryza</taxon>
    </lineage>
</organism>
<evidence type="ECO:0000313" key="1">
    <source>
        <dbReference type="EnsemblPlants" id="ONIVA08G12920.1"/>
    </source>
</evidence>
<dbReference type="HOGENOM" id="CLU_1868423_0_0_1"/>
<protein>
    <submittedName>
        <fullName evidence="1">Uncharacterized protein</fullName>
    </submittedName>
</protein>
<dbReference type="EnsemblPlants" id="ONIVA08G12920.1">
    <property type="protein sequence ID" value="ONIVA08G12920.1"/>
    <property type="gene ID" value="ONIVA08G12920"/>
</dbReference>
<sequence>MPSNHINYMQVSGCIYHPPVHAIPSQFSSSSSIQFPQPKKKKKKFFHSDYLIPSHVDGREEDDHHACHCLTHGHPLRLTLRHRSYHLQSKEQDVPREVQGQQKLRHDLRPRGVHQRLLLQGRLLQVHVHQAVRRRRR</sequence>
<proteinExistence type="predicted"/>
<dbReference type="AlphaFoldDB" id="A0A0E0IAV9"/>
<dbReference type="Gramene" id="ONIVA08G12920.1">
    <property type="protein sequence ID" value="ONIVA08G12920.1"/>
    <property type="gene ID" value="ONIVA08G12920"/>
</dbReference>
<name>A0A0E0IAV9_ORYNI</name>